<evidence type="ECO:0000256" key="1">
    <source>
        <dbReference type="SAM" id="MobiDB-lite"/>
    </source>
</evidence>
<comment type="caution">
    <text evidence="2">The sequence shown here is derived from an EMBL/GenBank/DDBJ whole genome shotgun (WGS) entry which is preliminary data.</text>
</comment>
<reference evidence="2 3" key="1">
    <citation type="submission" date="2019-08" db="EMBL/GenBank/DDBJ databases">
        <title>A chromosome-level genome assembly, high-density linkage maps, and genome scans reveal the genomic architecture of hybrid incompatibilities underlying speciation via character displacement in darters (Percidae: Etheostominae).</title>
        <authorList>
            <person name="Moran R.L."/>
            <person name="Catchen J.M."/>
            <person name="Fuller R.C."/>
        </authorList>
    </citation>
    <scope>NUCLEOTIDE SEQUENCE [LARGE SCALE GENOMIC DNA]</scope>
    <source>
        <strain evidence="2">EspeVRDwgs_2016</strain>
        <tissue evidence="2">Muscle</tissue>
    </source>
</reference>
<dbReference type="Proteomes" id="UP000327493">
    <property type="component" value="Chromosome 5"/>
</dbReference>
<protein>
    <submittedName>
        <fullName evidence="2">Uncharacterized protein</fullName>
    </submittedName>
</protein>
<accession>A0A5J5DFU4</accession>
<keyword evidence="3" id="KW-1185">Reference proteome</keyword>
<sequence>MEMKLYSKEHKTDRKEGRDAGSMDRGMITPSWWQGPCADRPGGVGSGGNEASRSDLRIHLISQGVSVARIYVAKLPHVKVFSEDLKIKANQAVILLDYFLIDGVCLGHHSFSAVWFNHDSHNAAHIHQLLLTPPHPNSPLLRHREAQQTCQNLIGQLHVQGKIVKVFIRKVFVCHVVLWDLLLNRGVKEVLYFTTQDLDVGRPQQKHPKSANHLPLQLQLHPRPEEGAAEFSLLGLREPFRKNRIAQVPQTTCSSCLFLQPLHAGFQPGKRHQDVPGGLQPGL</sequence>
<feature type="non-terminal residue" evidence="2">
    <location>
        <position position="283"/>
    </location>
</feature>
<organism evidence="2 3">
    <name type="scientific">Etheostoma spectabile</name>
    <name type="common">orangethroat darter</name>
    <dbReference type="NCBI Taxonomy" id="54343"/>
    <lineage>
        <taxon>Eukaryota</taxon>
        <taxon>Metazoa</taxon>
        <taxon>Chordata</taxon>
        <taxon>Craniata</taxon>
        <taxon>Vertebrata</taxon>
        <taxon>Euteleostomi</taxon>
        <taxon>Actinopterygii</taxon>
        <taxon>Neopterygii</taxon>
        <taxon>Teleostei</taxon>
        <taxon>Neoteleostei</taxon>
        <taxon>Acanthomorphata</taxon>
        <taxon>Eupercaria</taxon>
        <taxon>Perciformes</taxon>
        <taxon>Percoidei</taxon>
        <taxon>Percidae</taxon>
        <taxon>Etheostomatinae</taxon>
        <taxon>Etheostoma</taxon>
    </lineage>
</organism>
<proteinExistence type="predicted"/>
<dbReference type="AlphaFoldDB" id="A0A5J5DFU4"/>
<gene>
    <name evidence="2" type="ORF">FQN60_017616</name>
</gene>
<evidence type="ECO:0000313" key="2">
    <source>
        <dbReference type="EMBL" id="KAA8592161.1"/>
    </source>
</evidence>
<feature type="compositionally biased region" description="Basic and acidic residues" evidence="1">
    <location>
        <begin position="1"/>
        <end position="22"/>
    </location>
</feature>
<dbReference type="EMBL" id="VOFY01000005">
    <property type="protein sequence ID" value="KAA8592161.1"/>
    <property type="molecule type" value="Genomic_DNA"/>
</dbReference>
<feature type="region of interest" description="Disordered" evidence="1">
    <location>
        <begin position="1"/>
        <end position="24"/>
    </location>
</feature>
<name>A0A5J5DFU4_9PERO</name>
<evidence type="ECO:0000313" key="3">
    <source>
        <dbReference type="Proteomes" id="UP000327493"/>
    </source>
</evidence>